<sequence>MECISGSVERAQKIGKKNGEISILKTVYSSNCSENGIRKTTSKILPGEMCGEDHISRCRRSQSLTDSEERKSRARS</sequence>
<organism evidence="1 2">
    <name type="scientific">Hymenolepis diminuta</name>
    <name type="common">Rat tapeworm</name>
    <dbReference type="NCBI Taxonomy" id="6216"/>
    <lineage>
        <taxon>Eukaryota</taxon>
        <taxon>Metazoa</taxon>
        <taxon>Spiralia</taxon>
        <taxon>Lophotrochozoa</taxon>
        <taxon>Platyhelminthes</taxon>
        <taxon>Cestoda</taxon>
        <taxon>Eucestoda</taxon>
        <taxon>Cyclophyllidea</taxon>
        <taxon>Hymenolepididae</taxon>
        <taxon>Hymenolepis</taxon>
    </lineage>
</organism>
<dbReference type="AlphaFoldDB" id="A0A564YBR7"/>
<keyword evidence="2" id="KW-1185">Reference proteome</keyword>
<evidence type="ECO:0000313" key="1">
    <source>
        <dbReference type="EMBL" id="VUZ44711.1"/>
    </source>
</evidence>
<evidence type="ECO:0000313" key="2">
    <source>
        <dbReference type="Proteomes" id="UP000321570"/>
    </source>
</evidence>
<proteinExistence type="predicted"/>
<reference evidence="1 2" key="1">
    <citation type="submission" date="2019-07" db="EMBL/GenBank/DDBJ databases">
        <authorList>
            <person name="Jastrzebski P J."/>
            <person name="Paukszto L."/>
            <person name="Jastrzebski P J."/>
        </authorList>
    </citation>
    <scope>NUCLEOTIDE SEQUENCE [LARGE SCALE GENOMIC DNA]</scope>
    <source>
        <strain evidence="1 2">WMS-il1</strain>
    </source>
</reference>
<accession>A0A564YBR7</accession>
<dbReference type="Proteomes" id="UP000321570">
    <property type="component" value="Unassembled WGS sequence"/>
</dbReference>
<feature type="non-terminal residue" evidence="1">
    <location>
        <position position="76"/>
    </location>
</feature>
<name>A0A564YBR7_HYMDI</name>
<gene>
    <name evidence="1" type="ORF">WMSIL1_LOCUS4894</name>
</gene>
<protein>
    <submittedName>
        <fullName evidence="1">Uncharacterized protein</fullName>
    </submittedName>
</protein>
<dbReference type="EMBL" id="CABIJS010000144">
    <property type="protein sequence ID" value="VUZ44711.1"/>
    <property type="molecule type" value="Genomic_DNA"/>
</dbReference>